<dbReference type="Proteomes" id="UP000235731">
    <property type="component" value="Unassembled WGS sequence"/>
</dbReference>
<protein>
    <recommendedName>
        <fullName evidence="4">ABC-type transport auxiliary lipoprotein component domain-containing protein</fullName>
    </recommendedName>
</protein>
<dbReference type="EMBL" id="PNIE01000043">
    <property type="protein sequence ID" value="PMP63187.1"/>
    <property type="molecule type" value="Genomic_DNA"/>
</dbReference>
<keyword evidence="1" id="KW-1133">Transmembrane helix</keyword>
<sequence length="197" mass="23541">MPFLLLEGFPKFKNIWKERLLEMSFLFQKNWLILLFLSFLIFSCGYSIQERPSYFKSSWKTIYIPPFKNYTQEPEIGERLAYALRHKFAQGKILIPVAREEEADLILKGEITKIYIEPIAYEVFLQTKERKVHFEGKFQLVERITGEKIHENKKFTRFETYRVSEKAVGPLDPGKKEALLKLCEDLSELIFQEIWFR</sequence>
<dbReference type="InterPro" id="IPR007485">
    <property type="entry name" value="LPS_assembly_LptE"/>
</dbReference>
<reference evidence="2 3" key="1">
    <citation type="submission" date="2018-01" db="EMBL/GenBank/DDBJ databases">
        <title>Metagenomic assembled genomes from two thermal pools in the Uzon Caldera, Kamchatka, Russia.</title>
        <authorList>
            <person name="Wilkins L."/>
            <person name="Ettinger C."/>
        </authorList>
    </citation>
    <scope>NUCLEOTIDE SEQUENCE [LARGE SCALE GENOMIC DNA]</scope>
    <source>
        <strain evidence="2">ZAV-15</strain>
    </source>
</reference>
<organism evidence="2 3">
    <name type="scientific">Caldimicrobium thiodismutans</name>
    <dbReference type="NCBI Taxonomy" id="1653476"/>
    <lineage>
        <taxon>Bacteria</taxon>
        <taxon>Pseudomonadati</taxon>
        <taxon>Thermodesulfobacteriota</taxon>
        <taxon>Thermodesulfobacteria</taxon>
        <taxon>Thermodesulfobacteriales</taxon>
        <taxon>Thermodesulfobacteriaceae</taxon>
        <taxon>Caldimicrobium</taxon>
    </lineage>
</organism>
<evidence type="ECO:0000256" key="1">
    <source>
        <dbReference type="SAM" id="Phobius"/>
    </source>
</evidence>
<dbReference type="AlphaFoldDB" id="A0A2N7PJT6"/>
<accession>A0A2N7PJT6</accession>
<comment type="caution">
    <text evidence="2">The sequence shown here is derived from an EMBL/GenBank/DDBJ whole genome shotgun (WGS) entry which is preliminary data.</text>
</comment>
<keyword evidence="1" id="KW-0472">Membrane</keyword>
<dbReference type="GO" id="GO:0043165">
    <property type="term" value="P:Gram-negative-bacterium-type cell outer membrane assembly"/>
    <property type="evidence" value="ECO:0007669"/>
    <property type="project" value="InterPro"/>
</dbReference>
<evidence type="ECO:0000313" key="2">
    <source>
        <dbReference type="EMBL" id="PMP63187.1"/>
    </source>
</evidence>
<dbReference type="Pfam" id="PF04390">
    <property type="entry name" value="LptE"/>
    <property type="match status" value="1"/>
</dbReference>
<proteinExistence type="predicted"/>
<gene>
    <name evidence="2" type="ORF">C0197_03125</name>
</gene>
<dbReference type="GO" id="GO:0019867">
    <property type="term" value="C:outer membrane"/>
    <property type="evidence" value="ECO:0007669"/>
    <property type="project" value="InterPro"/>
</dbReference>
<evidence type="ECO:0008006" key="4">
    <source>
        <dbReference type="Google" id="ProtNLM"/>
    </source>
</evidence>
<evidence type="ECO:0000313" key="3">
    <source>
        <dbReference type="Proteomes" id="UP000235731"/>
    </source>
</evidence>
<keyword evidence="1" id="KW-0812">Transmembrane</keyword>
<name>A0A2N7PJT6_9BACT</name>
<feature type="transmembrane region" description="Helical" evidence="1">
    <location>
        <begin position="31"/>
        <end position="48"/>
    </location>
</feature>